<dbReference type="KEGG" id="nox:C5F49_03330"/>
<accession>A0A7D5R5S6</accession>
<protein>
    <submittedName>
        <fullName evidence="1">Plastocyanin</fullName>
    </submittedName>
</protein>
<name>A0A7D5R5S6_9ARCH</name>
<evidence type="ECO:0000313" key="2">
    <source>
        <dbReference type="Proteomes" id="UP000509441"/>
    </source>
</evidence>
<gene>
    <name evidence="1" type="ORF">C5F49_03330</name>
</gene>
<dbReference type="AlphaFoldDB" id="A0A7D5R5S6"/>
<keyword evidence="2" id="KW-1185">Reference proteome</keyword>
<evidence type="ECO:0000313" key="1">
    <source>
        <dbReference type="EMBL" id="QLH05539.1"/>
    </source>
</evidence>
<dbReference type="Proteomes" id="UP000509441">
    <property type="component" value="Chromosome"/>
</dbReference>
<sequence>MLLIPFLLLLFVGVSFTYAETILPDWIKNIALWYGQGIVSEQEYIDSIKFLINNKIIFLDVDEKNILLDPSITSTDVIVTKPRINQCSVLYQSYKNIGSAQFVSKYAHVNFINTCVKLYQDPIWKYQGDDRVDKLHEKFLEFDTKSKIGKPKISFEPSVKILSTTDIGQGKFDVKFNICAGDKAIDKAKVLVQSKIESIQVGSNKDIPQNVCRTYVTQIHANNVANIQITILEQVLVN</sequence>
<dbReference type="EMBL" id="CP026994">
    <property type="protein sequence ID" value="QLH05539.1"/>
    <property type="molecule type" value="Genomic_DNA"/>
</dbReference>
<organism evidence="1 2">
    <name type="scientific">Nitrosopumilus oxyclinae</name>
    <dbReference type="NCBI Taxonomy" id="1959104"/>
    <lineage>
        <taxon>Archaea</taxon>
        <taxon>Nitrososphaerota</taxon>
        <taxon>Nitrososphaeria</taxon>
        <taxon>Nitrosopumilales</taxon>
        <taxon>Nitrosopumilaceae</taxon>
        <taxon>Nitrosopumilus</taxon>
    </lineage>
</organism>
<reference evidence="1 2" key="1">
    <citation type="submission" date="2018-02" db="EMBL/GenBank/DDBJ databases">
        <title>Complete genome of Nitrosopumilus oxyclinae HCE1.</title>
        <authorList>
            <person name="Qin W."/>
            <person name="Zheng Y."/>
            <person name="Stahl D.A."/>
        </authorList>
    </citation>
    <scope>NUCLEOTIDE SEQUENCE [LARGE SCALE GENOMIC DNA]</scope>
    <source>
        <strain evidence="1 2">HCE1</strain>
    </source>
</reference>
<proteinExistence type="predicted"/>